<dbReference type="OrthoDB" id="300289at2759"/>
<accession>A0A7M5V1H9</accession>
<feature type="domain" description="VPS9" evidence="1">
    <location>
        <begin position="314"/>
        <end position="458"/>
    </location>
</feature>
<dbReference type="SMART" id="SM00167">
    <property type="entry name" value="VPS9"/>
    <property type="match status" value="1"/>
</dbReference>
<dbReference type="PANTHER" id="PTHR23101">
    <property type="entry name" value="RAB GDP/GTP EXCHANGE FACTOR"/>
    <property type="match status" value="1"/>
</dbReference>
<reference evidence="2" key="1">
    <citation type="submission" date="2021-01" db="UniProtKB">
        <authorList>
            <consortium name="EnsemblMetazoa"/>
        </authorList>
    </citation>
    <scope>IDENTIFICATION</scope>
</reference>
<dbReference type="InterPro" id="IPR037191">
    <property type="entry name" value="VPS9_dom_sf"/>
</dbReference>
<dbReference type="PROSITE" id="PS51205">
    <property type="entry name" value="VPS9"/>
    <property type="match status" value="1"/>
</dbReference>
<dbReference type="PANTHER" id="PTHR23101:SF122">
    <property type="entry name" value="RABAPTIN-5-ASSOCIATED EXCHANGE FACTOR FOR RAB5"/>
    <property type="match status" value="1"/>
</dbReference>
<keyword evidence="3" id="KW-1185">Reference proteome</keyword>
<dbReference type="EnsemblMetazoa" id="CLYHEMT000837.1">
    <property type="protein sequence ID" value="CLYHEMP000837.1"/>
    <property type="gene ID" value="CLYHEMG000837"/>
</dbReference>
<organism evidence="2 3">
    <name type="scientific">Clytia hemisphaerica</name>
    <dbReference type="NCBI Taxonomy" id="252671"/>
    <lineage>
        <taxon>Eukaryota</taxon>
        <taxon>Metazoa</taxon>
        <taxon>Cnidaria</taxon>
        <taxon>Hydrozoa</taxon>
        <taxon>Hydroidolina</taxon>
        <taxon>Leptothecata</taxon>
        <taxon>Obeliida</taxon>
        <taxon>Clytiidae</taxon>
        <taxon>Clytia</taxon>
    </lineage>
</organism>
<evidence type="ECO:0000313" key="3">
    <source>
        <dbReference type="Proteomes" id="UP000594262"/>
    </source>
</evidence>
<protein>
    <recommendedName>
        <fullName evidence="1">VPS9 domain-containing protein</fullName>
    </recommendedName>
</protein>
<evidence type="ECO:0000313" key="2">
    <source>
        <dbReference type="EnsemblMetazoa" id="CLYHEMP000837.1"/>
    </source>
</evidence>
<sequence length="717" mass="83397">FAFPYFQNKIRNKNDKKKYDQIMATDNTCSTEYKRFQDLEFDLLTQNDILKEKLSNRDISRHGGELKTVWMMESWSTADSLRRMESQMKDDRDQIFKLDQSILVLYIKILSIQSSKVTSILKKLDHVISKENGDESCPVDYTVQSYQEWSRTNPKLHALQSQVLEMLSKKIKYRSKFIEEEKTRTFSMARRNSQNAATSSSRIRSQTLFYLERDPLVDADFTLHISKVTHIDANTFEAERSRHFIAYCWENEFADDLDSMYQQFVGALVEHVMNKFGHMRRSGINRSDLSRDQIFAIIESHLIPHVYDCIQKHHPDDVIMKHQYLELKSKSQKDLGIQACYIDHSLVPYHDAISKLREISLVKLPTQKLRSIILASQNAVKRMNELCSDEEVVAGADEFIDIWVYITIQASVPDLCWDIQYLKAFSNPNYMLSETGYYLSSLEMAAEYIKRLDSMDSLDSGVIESTPDQPTYLLLPDVNVARTLCERDGRLFKLVDEEYVLEGYQFATNLDMIRDSSRTLRFGLKPSSTDHVVCLHPIKLSERCNSEILTRYFRINCFKNISLVKLPCGLVPLISTDNAKKYITFTSVKEDWSELMKFSTLHFLDTCLGNVSVETIFDVREANEKSSEQLFTSSSRESGYESGKPIDISLKKIVLEIQDYLGRLNFYSPMLPRDGQCTKILQKCLQRFQQSEETFHRTDGICDWKTFERLKFLTSLK</sequence>
<evidence type="ECO:0000259" key="1">
    <source>
        <dbReference type="PROSITE" id="PS51205"/>
    </source>
</evidence>
<proteinExistence type="predicted"/>
<dbReference type="Pfam" id="PF02204">
    <property type="entry name" value="VPS9"/>
    <property type="match status" value="1"/>
</dbReference>
<dbReference type="AlphaFoldDB" id="A0A7M5V1H9"/>
<dbReference type="InterPro" id="IPR003123">
    <property type="entry name" value="VPS9"/>
</dbReference>
<name>A0A7M5V1H9_9CNID</name>
<dbReference type="GO" id="GO:0005829">
    <property type="term" value="C:cytosol"/>
    <property type="evidence" value="ECO:0007669"/>
    <property type="project" value="TreeGrafter"/>
</dbReference>
<dbReference type="GO" id="GO:0031267">
    <property type="term" value="F:small GTPase binding"/>
    <property type="evidence" value="ECO:0007669"/>
    <property type="project" value="TreeGrafter"/>
</dbReference>
<dbReference type="InterPro" id="IPR045046">
    <property type="entry name" value="Vps9-like"/>
</dbReference>
<dbReference type="SUPFAM" id="SSF109993">
    <property type="entry name" value="VPS9 domain"/>
    <property type="match status" value="1"/>
</dbReference>
<dbReference type="GO" id="GO:0030139">
    <property type="term" value="C:endocytic vesicle"/>
    <property type="evidence" value="ECO:0007669"/>
    <property type="project" value="TreeGrafter"/>
</dbReference>
<dbReference type="Gene3D" id="1.20.1050.80">
    <property type="entry name" value="VPS9 domain"/>
    <property type="match status" value="1"/>
</dbReference>
<dbReference type="GO" id="GO:0005085">
    <property type="term" value="F:guanyl-nucleotide exchange factor activity"/>
    <property type="evidence" value="ECO:0007669"/>
    <property type="project" value="InterPro"/>
</dbReference>
<dbReference type="GO" id="GO:0016192">
    <property type="term" value="P:vesicle-mediated transport"/>
    <property type="evidence" value="ECO:0007669"/>
    <property type="project" value="InterPro"/>
</dbReference>
<dbReference type="Proteomes" id="UP000594262">
    <property type="component" value="Unplaced"/>
</dbReference>